<keyword evidence="14" id="KW-0539">Nucleus</keyword>
<keyword evidence="5" id="KW-0547">Nucleotide-binding</keyword>
<dbReference type="InterPro" id="IPR005161">
    <property type="entry name" value="Ku_N"/>
</dbReference>
<comment type="caution">
    <text evidence="17">The sequence shown here is derived from an EMBL/GenBank/DDBJ whole genome shotgun (WGS) entry which is preliminary data.</text>
</comment>
<dbReference type="OrthoDB" id="30826at2759"/>
<dbReference type="SMART" id="SM00559">
    <property type="entry name" value="Ku78"/>
    <property type="match status" value="1"/>
</dbReference>
<sequence length="634" mass="70551">MANKKATVFILNCGPSMNLIYPGQEVSAYKQGVDVIIDALGEKVLANRKTDLTSVVLSGTQKTDNSLAEKTEGQYLHITSLSPLQQPTYKDLQMVSERPPTAPTDPTADIMDALILAIDMIMNKCKHLKYTKQIVLITDAAEPIDWRDAIEVQEMMNQNEISLVLLGADFDGSGLTKMEDNDPELTAIRELNQKHWAHVVTGDARHKLIGLQEAYTMALGFKVKEVMPVASYRGHLTFSEGLEWNVNMFSYTKPVRAASLKKWSTLPDTILDEPETSSSAQPVTHQVKMVRSFRIKPKEQTGAQEENVDRLDDLDLLAEAGDALPSVDESALEKAYPFGKVLVMITADEEKLLKLETTPSMLILGFYTAANVPRHFYMGPTYLLMAGKIDATKARDGMAALAQSLYEKDVVALVRFVNRVDASPKLGVLSPFFEGGVRCLLFCQVPFSEDYRPFNFSSLDKIKMKSGKVVTENHPLLPTQDMKDQMNQFVRKMDLMDVDGEEMFAPEDNFNPAVWRMNQAIMARALNDSANLPALHPRLQSQTKPPSALVDRSAALIKTMTNTFQVKKINTDKKRTRYGAGKGQEESRSAAHLQPIDAILVQKSTAAATEAGQEPAKRPKVELLSSWFDEEDLM</sequence>
<dbReference type="GO" id="GO:0006310">
    <property type="term" value="P:DNA recombination"/>
    <property type="evidence" value="ECO:0007669"/>
    <property type="project" value="UniProtKB-KW"/>
</dbReference>
<keyword evidence="9" id="KW-0067">ATP-binding</keyword>
<dbReference type="GO" id="GO:0016787">
    <property type="term" value="F:hydrolase activity"/>
    <property type="evidence" value="ECO:0007669"/>
    <property type="project" value="UniProtKB-KW"/>
</dbReference>
<evidence type="ECO:0000313" key="17">
    <source>
        <dbReference type="EMBL" id="ORX62377.1"/>
    </source>
</evidence>
<dbReference type="GO" id="GO:0005524">
    <property type="term" value="F:ATP binding"/>
    <property type="evidence" value="ECO:0007669"/>
    <property type="project" value="UniProtKB-KW"/>
</dbReference>
<dbReference type="InterPro" id="IPR006164">
    <property type="entry name" value="DNA_bd_Ku70/Ku80"/>
</dbReference>
<dbReference type="GO" id="GO:0043564">
    <property type="term" value="C:Ku70:Ku80 complex"/>
    <property type="evidence" value="ECO:0007669"/>
    <property type="project" value="InterPro"/>
</dbReference>
<dbReference type="AlphaFoldDB" id="A0A1X2GWF7"/>
<dbReference type="GO" id="GO:0042162">
    <property type="term" value="F:telomeric DNA binding"/>
    <property type="evidence" value="ECO:0007669"/>
    <property type="project" value="InterPro"/>
</dbReference>
<accession>A0A1X2GWF7</accession>
<dbReference type="GO" id="GO:0006303">
    <property type="term" value="P:double-strand break repair via nonhomologous end joining"/>
    <property type="evidence" value="ECO:0007669"/>
    <property type="project" value="InterPro"/>
</dbReference>
<evidence type="ECO:0000256" key="5">
    <source>
        <dbReference type="ARBA" id="ARBA00022741"/>
    </source>
</evidence>
<dbReference type="Gene3D" id="1.10.1600.10">
    <property type="match status" value="1"/>
</dbReference>
<dbReference type="Pfam" id="PF02735">
    <property type="entry name" value="Ku"/>
    <property type="match status" value="1"/>
</dbReference>
<dbReference type="SUPFAM" id="SSF100939">
    <property type="entry name" value="SPOC domain-like"/>
    <property type="match status" value="1"/>
</dbReference>
<keyword evidence="13" id="KW-0234">DNA repair</keyword>
<comment type="subcellular location">
    <subcellularLocation>
        <location evidence="2">Chromosome</location>
        <location evidence="2">Telomere</location>
    </subcellularLocation>
    <subcellularLocation>
        <location evidence="1">Nucleus</location>
    </subcellularLocation>
</comment>
<dbReference type="InterPro" id="IPR016194">
    <property type="entry name" value="SPOC-like_C_dom_sf"/>
</dbReference>
<feature type="domain" description="Ku" evidence="16">
    <location>
        <begin position="322"/>
        <end position="462"/>
    </location>
</feature>
<evidence type="ECO:0000256" key="3">
    <source>
        <dbReference type="ARBA" id="ARBA00007726"/>
    </source>
</evidence>
<keyword evidence="6" id="KW-0227">DNA damage</keyword>
<evidence type="ECO:0000256" key="12">
    <source>
        <dbReference type="ARBA" id="ARBA00023172"/>
    </source>
</evidence>
<proteinExistence type="inferred from homology"/>
<dbReference type="SUPFAM" id="SSF53300">
    <property type="entry name" value="vWA-like"/>
    <property type="match status" value="1"/>
</dbReference>
<evidence type="ECO:0000256" key="14">
    <source>
        <dbReference type="ARBA" id="ARBA00023242"/>
    </source>
</evidence>
<dbReference type="Gene3D" id="3.40.50.410">
    <property type="entry name" value="von Willebrand factor, type A domain"/>
    <property type="match status" value="1"/>
</dbReference>
<dbReference type="GO" id="GO:0004386">
    <property type="term" value="F:helicase activity"/>
    <property type="evidence" value="ECO:0007669"/>
    <property type="project" value="UniProtKB-KW"/>
</dbReference>
<dbReference type="STRING" id="101127.A0A1X2GWF7"/>
<dbReference type="GO" id="GO:0000723">
    <property type="term" value="P:telomere maintenance"/>
    <property type="evidence" value="ECO:0007669"/>
    <property type="project" value="InterPro"/>
</dbReference>
<dbReference type="PANTHER" id="PTHR12604">
    <property type="entry name" value="KU AUTOANTIGEN DNA HELICASE"/>
    <property type="match status" value="1"/>
</dbReference>
<dbReference type="GO" id="GO:0000781">
    <property type="term" value="C:chromosome, telomeric region"/>
    <property type="evidence" value="ECO:0007669"/>
    <property type="project" value="UniProtKB-SubCell"/>
</dbReference>
<evidence type="ECO:0000256" key="6">
    <source>
        <dbReference type="ARBA" id="ARBA00022763"/>
    </source>
</evidence>
<gene>
    <name evidence="17" type="ORF">DM01DRAFT_1331805</name>
</gene>
<organism evidence="17 18">
    <name type="scientific">Hesseltinella vesiculosa</name>
    <dbReference type="NCBI Taxonomy" id="101127"/>
    <lineage>
        <taxon>Eukaryota</taxon>
        <taxon>Fungi</taxon>
        <taxon>Fungi incertae sedis</taxon>
        <taxon>Mucoromycota</taxon>
        <taxon>Mucoromycotina</taxon>
        <taxon>Mucoromycetes</taxon>
        <taxon>Mucorales</taxon>
        <taxon>Cunninghamellaceae</taxon>
        <taxon>Hesseltinella</taxon>
    </lineage>
</organism>
<dbReference type="Pfam" id="PF03731">
    <property type="entry name" value="Ku_N"/>
    <property type="match status" value="1"/>
</dbReference>
<keyword evidence="8" id="KW-0347">Helicase</keyword>
<evidence type="ECO:0000259" key="16">
    <source>
        <dbReference type="SMART" id="SM00559"/>
    </source>
</evidence>
<dbReference type="CDD" id="cd00873">
    <property type="entry name" value="KU80"/>
    <property type="match status" value="1"/>
</dbReference>
<dbReference type="PANTHER" id="PTHR12604:SF4">
    <property type="entry name" value="X-RAY REPAIR CROSS-COMPLEMENTING PROTEIN 5"/>
    <property type="match status" value="1"/>
</dbReference>
<dbReference type="GO" id="GO:0003684">
    <property type="term" value="F:damaged DNA binding"/>
    <property type="evidence" value="ECO:0007669"/>
    <property type="project" value="InterPro"/>
</dbReference>
<keyword evidence="12" id="KW-0233">DNA recombination</keyword>
<dbReference type="GO" id="GO:0003690">
    <property type="term" value="F:double-stranded DNA binding"/>
    <property type="evidence" value="ECO:0007669"/>
    <property type="project" value="TreeGrafter"/>
</dbReference>
<reference evidence="17 18" key="1">
    <citation type="submission" date="2016-07" db="EMBL/GenBank/DDBJ databases">
        <title>Pervasive Adenine N6-methylation of Active Genes in Fungi.</title>
        <authorList>
            <consortium name="DOE Joint Genome Institute"/>
            <person name="Mondo S.J."/>
            <person name="Dannebaum R.O."/>
            <person name="Kuo R.C."/>
            <person name="Labutti K."/>
            <person name="Haridas S."/>
            <person name="Kuo A."/>
            <person name="Salamov A."/>
            <person name="Ahrendt S.R."/>
            <person name="Lipzen A."/>
            <person name="Sullivan W."/>
            <person name="Andreopoulos W.B."/>
            <person name="Clum A."/>
            <person name="Lindquist E."/>
            <person name="Daum C."/>
            <person name="Ramamoorthy G.K."/>
            <person name="Gryganskyi A."/>
            <person name="Culley D."/>
            <person name="Magnuson J.K."/>
            <person name="James T.Y."/>
            <person name="O'Malley M.A."/>
            <person name="Stajich J.E."/>
            <person name="Spatafora J.W."/>
            <person name="Visel A."/>
            <person name="Grigoriev I.V."/>
        </authorList>
    </citation>
    <scope>NUCLEOTIDE SEQUENCE [LARGE SCALE GENOMIC DNA]</scope>
    <source>
        <strain evidence="17 18">NRRL 3301</strain>
    </source>
</reference>
<keyword evidence="11" id="KW-0238">DNA-binding</keyword>
<keyword evidence="18" id="KW-1185">Reference proteome</keyword>
<evidence type="ECO:0000256" key="2">
    <source>
        <dbReference type="ARBA" id="ARBA00004574"/>
    </source>
</evidence>
<comment type="similarity">
    <text evidence="3">Belongs to the ku80 family.</text>
</comment>
<dbReference type="InterPro" id="IPR036465">
    <property type="entry name" value="vWFA_dom_sf"/>
</dbReference>
<evidence type="ECO:0000256" key="10">
    <source>
        <dbReference type="ARBA" id="ARBA00022895"/>
    </source>
</evidence>
<evidence type="ECO:0000256" key="8">
    <source>
        <dbReference type="ARBA" id="ARBA00022806"/>
    </source>
</evidence>
<dbReference type="InterPro" id="IPR024193">
    <property type="entry name" value="Ku80"/>
</dbReference>
<evidence type="ECO:0000313" key="18">
    <source>
        <dbReference type="Proteomes" id="UP000242146"/>
    </source>
</evidence>
<keyword evidence="7" id="KW-0378">Hydrolase</keyword>
<dbReference type="Proteomes" id="UP000242146">
    <property type="component" value="Unassembled WGS sequence"/>
</dbReference>
<evidence type="ECO:0000256" key="13">
    <source>
        <dbReference type="ARBA" id="ARBA00023204"/>
    </source>
</evidence>
<dbReference type="EMBL" id="MCGT01000002">
    <property type="protein sequence ID" value="ORX62377.1"/>
    <property type="molecule type" value="Genomic_DNA"/>
</dbReference>
<keyword evidence="10" id="KW-0158">Chromosome</keyword>
<dbReference type="Gene3D" id="2.40.290.10">
    <property type="match status" value="1"/>
</dbReference>
<evidence type="ECO:0000256" key="15">
    <source>
        <dbReference type="ARBA" id="ARBA00031847"/>
    </source>
</evidence>
<name>A0A1X2GWF7_9FUNG</name>
<keyword evidence="10" id="KW-0779">Telomere</keyword>
<evidence type="ECO:0000256" key="9">
    <source>
        <dbReference type="ARBA" id="ARBA00022840"/>
    </source>
</evidence>
<evidence type="ECO:0000256" key="7">
    <source>
        <dbReference type="ARBA" id="ARBA00022801"/>
    </source>
</evidence>
<evidence type="ECO:0000256" key="11">
    <source>
        <dbReference type="ARBA" id="ARBA00023125"/>
    </source>
</evidence>
<evidence type="ECO:0000256" key="1">
    <source>
        <dbReference type="ARBA" id="ARBA00004123"/>
    </source>
</evidence>
<evidence type="ECO:0000256" key="4">
    <source>
        <dbReference type="ARBA" id="ARBA00021792"/>
    </source>
</evidence>
<protein>
    <recommendedName>
        <fullName evidence="4">ATP-dependent DNA helicase II subunit 2</fullName>
    </recommendedName>
    <alternativeName>
        <fullName evidence="15">ATP-dependent DNA helicase II subunit Ku80</fullName>
    </alternativeName>
</protein>